<dbReference type="Proteomes" id="UP000006327">
    <property type="component" value="Unassembled WGS sequence"/>
</dbReference>
<keyword evidence="1" id="KW-0812">Transmembrane</keyword>
<reference evidence="2 3" key="1">
    <citation type="journal article" date="2017" name="Antonie Van Leeuwenhoek">
        <title>Rhizobium rhizosphaerae sp. nov., a novel species isolated from rice rhizosphere.</title>
        <authorList>
            <person name="Zhao J.J."/>
            <person name="Zhang J."/>
            <person name="Zhang R.J."/>
            <person name="Zhang C.W."/>
            <person name="Yin H.Q."/>
            <person name="Zhang X.X."/>
        </authorList>
    </citation>
    <scope>NUCLEOTIDE SEQUENCE [LARGE SCALE GENOMIC DNA]</scope>
    <source>
        <strain evidence="2 3">BSs20135</strain>
    </source>
</reference>
<dbReference type="AlphaFoldDB" id="K6YNQ7"/>
<keyword evidence="1" id="KW-0472">Membrane</keyword>
<feature type="transmembrane region" description="Helical" evidence="1">
    <location>
        <begin position="20"/>
        <end position="39"/>
    </location>
</feature>
<keyword evidence="3" id="KW-1185">Reference proteome</keyword>
<organism evidence="2 3">
    <name type="scientific">Paraglaciecola arctica BSs20135</name>
    <dbReference type="NCBI Taxonomy" id="493475"/>
    <lineage>
        <taxon>Bacteria</taxon>
        <taxon>Pseudomonadati</taxon>
        <taxon>Pseudomonadota</taxon>
        <taxon>Gammaproteobacteria</taxon>
        <taxon>Alteromonadales</taxon>
        <taxon>Alteromonadaceae</taxon>
        <taxon>Paraglaciecola</taxon>
    </lineage>
</organism>
<gene>
    <name evidence="2" type="ORF">GARC_1298</name>
</gene>
<accession>K6YNQ7</accession>
<comment type="caution">
    <text evidence="2">The sequence shown here is derived from an EMBL/GenBank/DDBJ whole genome shotgun (WGS) entry which is preliminary data.</text>
</comment>
<evidence type="ECO:0000313" key="2">
    <source>
        <dbReference type="EMBL" id="GAC18278.1"/>
    </source>
</evidence>
<protein>
    <submittedName>
        <fullName evidence="2">Uncharacterized protein</fullName>
    </submittedName>
</protein>
<evidence type="ECO:0000313" key="3">
    <source>
        <dbReference type="Proteomes" id="UP000006327"/>
    </source>
</evidence>
<keyword evidence="1" id="KW-1133">Transmembrane helix</keyword>
<name>K6YNQ7_9ALTE</name>
<sequence>MSRRVLGAHYDDLLNIRNIWMKNIVWRAAFFAYFFLAAAKK</sequence>
<evidence type="ECO:0000256" key="1">
    <source>
        <dbReference type="SAM" id="Phobius"/>
    </source>
</evidence>
<dbReference type="EMBL" id="BAEO01000015">
    <property type="protein sequence ID" value="GAC18278.1"/>
    <property type="molecule type" value="Genomic_DNA"/>
</dbReference>
<proteinExistence type="predicted"/>